<dbReference type="AlphaFoldDB" id="A0A6G1FF55"/>
<organism evidence="2 3">
    <name type="scientific">Oryza meyeriana var. granulata</name>
    <dbReference type="NCBI Taxonomy" id="110450"/>
    <lineage>
        <taxon>Eukaryota</taxon>
        <taxon>Viridiplantae</taxon>
        <taxon>Streptophyta</taxon>
        <taxon>Embryophyta</taxon>
        <taxon>Tracheophyta</taxon>
        <taxon>Spermatophyta</taxon>
        <taxon>Magnoliopsida</taxon>
        <taxon>Liliopsida</taxon>
        <taxon>Poales</taxon>
        <taxon>Poaceae</taxon>
        <taxon>BOP clade</taxon>
        <taxon>Oryzoideae</taxon>
        <taxon>Oryzeae</taxon>
        <taxon>Oryzinae</taxon>
        <taxon>Oryza</taxon>
        <taxon>Oryza meyeriana</taxon>
    </lineage>
</organism>
<evidence type="ECO:0000313" key="3">
    <source>
        <dbReference type="Proteomes" id="UP000479710"/>
    </source>
</evidence>
<reference evidence="2 3" key="1">
    <citation type="submission" date="2019-11" db="EMBL/GenBank/DDBJ databases">
        <title>Whole genome sequence of Oryza granulata.</title>
        <authorList>
            <person name="Li W."/>
        </authorList>
    </citation>
    <scope>NUCLEOTIDE SEQUENCE [LARGE SCALE GENOMIC DNA]</scope>
    <source>
        <strain evidence="3">cv. Menghai</strain>
        <tissue evidence="2">Leaf</tissue>
    </source>
</reference>
<name>A0A6G1FF55_9ORYZ</name>
<sequence>MTAVMHGVLCLSEQLLATRRAPSRARPSHSRAALRPLGYLHPLSLAGVDLTRGEQRRRRRPRRRLAAATAATSVGVNSAGGAGGVDLTLGEQRRCRRPRPRQAAATAATSVGVNSTGGTGGVDLPPLLSEM</sequence>
<dbReference type="Proteomes" id="UP000479710">
    <property type="component" value="Unassembled WGS sequence"/>
</dbReference>
<proteinExistence type="predicted"/>
<feature type="compositionally biased region" description="Low complexity" evidence="1">
    <location>
        <begin position="66"/>
        <end position="77"/>
    </location>
</feature>
<dbReference type="EMBL" id="SPHZ02000001">
    <property type="protein sequence ID" value="KAF0935598.1"/>
    <property type="molecule type" value="Genomic_DNA"/>
</dbReference>
<keyword evidence="3" id="KW-1185">Reference proteome</keyword>
<protein>
    <submittedName>
        <fullName evidence="2">Uncharacterized protein</fullName>
    </submittedName>
</protein>
<feature type="region of interest" description="Disordered" evidence="1">
    <location>
        <begin position="50"/>
        <end position="131"/>
    </location>
</feature>
<evidence type="ECO:0000256" key="1">
    <source>
        <dbReference type="SAM" id="MobiDB-lite"/>
    </source>
</evidence>
<gene>
    <name evidence="2" type="ORF">E2562_035027</name>
</gene>
<feature type="compositionally biased region" description="Basic residues" evidence="1">
    <location>
        <begin position="55"/>
        <end position="65"/>
    </location>
</feature>
<comment type="caution">
    <text evidence="2">The sequence shown here is derived from an EMBL/GenBank/DDBJ whole genome shotgun (WGS) entry which is preliminary data.</text>
</comment>
<evidence type="ECO:0000313" key="2">
    <source>
        <dbReference type="EMBL" id="KAF0935598.1"/>
    </source>
</evidence>
<feature type="compositionally biased region" description="Low complexity" evidence="1">
    <location>
        <begin position="101"/>
        <end position="114"/>
    </location>
</feature>
<accession>A0A6G1FF55</accession>